<gene>
    <name evidence="3" type="ORF">SAMN04515671_0186</name>
</gene>
<dbReference type="OrthoDB" id="5242012at2"/>
<evidence type="ECO:0000313" key="3">
    <source>
        <dbReference type="EMBL" id="SDO21906.1"/>
    </source>
</evidence>
<feature type="domain" description="Putative sensor" evidence="2">
    <location>
        <begin position="18"/>
        <end position="207"/>
    </location>
</feature>
<keyword evidence="1" id="KW-0472">Membrane</keyword>
<dbReference type="InterPro" id="IPR025828">
    <property type="entry name" value="Put_sensor_dom"/>
</dbReference>
<keyword evidence="4" id="KW-1185">Reference proteome</keyword>
<keyword evidence="1" id="KW-0812">Transmembrane</keyword>
<sequence>MRRSAGVFSPATWAEALYAVVDLAPAITFFVLSVTMIALGVSLTVIYVGVPILALALLIARAGGHLQRVLAAALLDLPSVRPVPIRRRRPGPIGALTSILRDPGCWRAVTYHCIKILLAPVTFAFAVAFYSAGLGAITNGLWQRYLPYQSAADGSLHRGMQWWPNYFVDTWPRMLLLAVAGALLLAAAPRVVRFFTTIDRMLITTLLSG</sequence>
<evidence type="ECO:0000256" key="1">
    <source>
        <dbReference type="SAM" id="Phobius"/>
    </source>
</evidence>
<dbReference type="EMBL" id="LT629710">
    <property type="protein sequence ID" value="SDO21906.1"/>
    <property type="molecule type" value="Genomic_DNA"/>
</dbReference>
<dbReference type="Proteomes" id="UP000198741">
    <property type="component" value="Chromosome I"/>
</dbReference>
<organism evidence="3 4">
    <name type="scientific">Nakamurella panacisegetis</name>
    <dbReference type="NCBI Taxonomy" id="1090615"/>
    <lineage>
        <taxon>Bacteria</taxon>
        <taxon>Bacillati</taxon>
        <taxon>Actinomycetota</taxon>
        <taxon>Actinomycetes</taxon>
        <taxon>Nakamurellales</taxon>
        <taxon>Nakamurellaceae</taxon>
        <taxon>Nakamurella</taxon>
    </lineage>
</organism>
<dbReference type="RefSeq" id="WP_157695097.1">
    <property type="nucleotide sequence ID" value="NZ_LT629710.1"/>
</dbReference>
<dbReference type="Pfam" id="PF13796">
    <property type="entry name" value="Sensor"/>
    <property type="match status" value="1"/>
</dbReference>
<evidence type="ECO:0000313" key="4">
    <source>
        <dbReference type="Proteomes" id="UP000198741"/>
    </source>
</evidence>
<feature type="transmembrane region" description="Helical" evidence="1">
    <location>
        <begin position="116"/>
        <end position="137"/>
    </location>
</feature>
<name>A0A1H0HRW7_9ACTN</name>
<feature type="transmembrane region" description="Helical" evidence="1">
    <location>
        <begin position="171"/>
        <end position="192"/>
    </location>
</feature>
<reference evidence="3 4" key="1">
    <citation type="submission" date="2016-10" db="EMBL/GenBank/DDBJ databases">
        <authorList>
            <person name="de Groot N.N."/>
        </authorList>
    </citation>
    <scope>NUCLEOTIDE SEQUENCE [LARGE SCALE GENOMIC DNA]</scope>
    <source>
        <strain evidence="4">P4-7,KCTC 19426,CECT 7604</strain>
    </source>
</reference>
<proteinExistence type="predicted"/>
<evidence type="ECO:0000259" key="2">
    <source>
        <dbReference type="Pfam" id="PF13796"/>
    </source>
</evidence>
<protein>
    <submittedName>
        <fullName evidence="3">Putative sensor</fullName>
    </submittedName>
</protein>
<dbReference type="AlphaFoldDB" id="A0A1H0HRW7"/>
<accession>A0A1H0HRW7</accession>
<dbReference type="STRING" id="1090615.SAMN04515671_0186"/>
<feature type="transmembrane region" description="Helical" evidence="1">
    <location>
        <begin position="26"/>
        <end position="59"/>
    </location>
</feature>
<keyword evidence="1" id="KW-1133">Transmembrane helix</keyword>